<gene>
    <name evidence="2" type="ORF">I303_07350</name>
    <name evidence="3" type="ORF">I303_108323</name>
</gene>
<proteinExistence type="predicted"/>
<dbReference type="Proteomes" id="UP000078595">
    <property type="component" value="Chromosome 11"/>
</dbReference>
<reference evidence="3" key="2">
    <citation type="submission" date="2013-07" db="EMBL/GenBank/DDBJ databases">
        <authorList>
            <consortium name="The Broad Institute Genome Sequencing Platform"/>
            <person name="Cuomo C."/>
            <person name="Litvintseva A."/>
            <person name="Chen Y."/>
            <person name="Heitman J."/>
            <person name="Sun S."/>
            <person name="Springer D."/>
            <person name="Dromer F."/>
            <person name="Young S.K."/>
            <person name="Zeng Q."/>
            <person name="Gargeya S."/>
            <person name="Fitzgerald M."/>
            <person name="Abouelleil A."/>
            <person name="Alvarado L."/>
            <person name="Berlin A.M."/>
            <person name="Chapman S.B."/>
            <person name="Dewar J."/>
            <person name="Goldberg J."/>
            <person name="Griggs A."/>
            <person name="Gujja S."/>
            <person name="Hansen M."/>
            <person name="Howarth C."/>
            <person name="Imamovic A."/>
            <person name="Larimer J."/>
            <person name="McCowan C."/>
            <person name="Murphy C."/>
            <person name="Pearson M."/>
            <person name="Priest M."/>
            <person name="Roberts A."/>
            <person name="Saif S."/>
            <person name="Shea T."/>
            <person name="Sykes S."/>
            <person name="Wortman J."/>
            <person name="Nusbaum C."/>
            <person name="Birren B."/>
        </authorList>
    </citation>
    <scope>NUCLEOTIDE SEQUENCE</scope>
    <source>
        <strain evidence="3">CBS 10117</strain>
    </source>
</reference>
<keyword evidence="4" id="KW-1185">Reference proteome</keyword>
<dbReference type="EMBL" id="CP144540">
    <property type="protein sequence ID" value="WWC65702.1"/>
    <property type="molecule type" value="Genomic_DNA"/>
</dbReference>
<evidence type="ECO:0000313" key="3">
    <source>
        <dbReference type="EMBL" id="WWC65702.1"/>
    </source>
</evidence>
<accession>A0A1A5ZXR3</accession>
<evidence type="ECO:0000313" key="4">
    <source>
        <dbReference type="Proteomes" id="UP000078595"/>
    </source>
</evidence>
<feature type="compositionally biased region" description="Basic and acidic residues" evidence="1">
    <location>
        <begin position="175"/>
        <end position="191"/>
    </location>
</feature>
<dbReference type="VEuPathDB" id="FungiDB:I303_07350"/>
<dbReference type="RefSeq" id="XP_018260430.1">
    <property type="nucleotide sequence ID" value="XM_018410620.1"/>
</dbReference>
<dbReference type="AlphaFoldDB" id="A0A1A5ZXR3"/>
<name>A0A1A5ZXR3_9TREE</name>
<sequence length="233" mass="25763">MGKSRKRDTTTVSTTIEHFVRGGNTRSQQDPQPGRAVGNNNGVSANADVNEIDIANPTVNDQEITEGIKVTQQITHERTRSRHGRRHHRHRDEDREERTPIANPVERIDAQLPAYSPSGNREQDLSDLTNLLDYLTIYQPDLKKTNRDPGQLAPTVINTGGYISARSPTPIMDDEFIKPSRLRDHKHKVDGDGANPPPPPSSSPPSAGISNADAEFDEDGEDTSYPLPDRPPV</sequence>
<dbReference type="EMBL" id="KI894035">
    <property type="protein sequence ID" value="OBR82588.1"/>
    <property type="molecule type" value="Genomic_DNA"/>
</dbReference>
<feature type="region of interest" description="Disordered" evidence="1">
    <location>
        <begin position="1"/>
        <end position="98"/>
    </location>
</feature>
<feature type="compositionally biased region" description="Basic residues" evidence="1">
    <location>
        <begin position="79"/>
        <end position="90"/>
    </location>
</feature>
<organism evidence="2">
    <name type="scientific">Kwoniella dejecticola CBS 10117</name>
    <dbReference type="NCBI Taxonomy" id="1296121"/>
    <lineage>
        <taxon>Eukaryota</taxon>
        <taxon>Fungi</taxon>
        <taxon>Dikarya</taxon>
        <taxon>Basidiomycota</taxon>
        <taxon>Agaricomycotina</taxon>
        <taxon>Tremellomycetes</taxon>
        <taxon>Tremellales</taxon>
        <taxon>Cryptococcaceae</taxon>
        <taxon>Kwoniella</taxon>
    </lineage>
</organism>
<evidence type="ECO:0000313" key="2">
    <source>
        <dbReference type="EMBL" id="OBR82588.1"/>
    </source>
</evidence>
<dbReference type="GeneID" id="28971049"/>
<feature type="region of interest" description="Disordered" evidence="1">
    <location>
        <begin position="160"/>
        <end position="233"/>
    </location>
</feature>
<protein>
    <submittedName>
        <fullName evidence="2">Uncharacterized protein</fullName>
    </submittedName>
</protein>
<reference evidence="2" key="1">
    <citation type="submission" date="2013-07" db="EMBL/GenBank/DDBJ databases">
        <title>The Genome Sequence of Cryptococcus dejecticola CBS10117.</title>
        <authorList>
            <consortium name="The Broad Institute Genome Sequencing Platform"/>
            <person name="Cuomo C."/>
            <person name="Litvintseva A."/>
            <person name="Chen Y."/>
            <person name="Heitman J."/>
            <person name="Sun S."/>
            <person name="Springer D."/>
            <person name="Dromer F."/>
            <person name="Young S.K."/>
            <person name="Zeng Q."/>
            <person name="Gargeya S."/>
            <person name="Fitzgerald M."/>
            <person name="Abouelleil A."/>
            <person name="Alvarado L."/>
            <person name="Berlin A.M."/>
            <person name="Chapman S.B."/>
            <person name="Dewar J."/>
            <person name="Goldberg J."/>
            <person name="Griggs A."/>
            <person name="Gujja S."/>
            <person name="Hansen M."/>
            <person name="Howarth C."/>
            <person name="Imamovic A."/>
            <person name="Larimer J."/>
            <person name="McCowan C."/>
            <person name="Murphy C."/>
            <person name="Pearson M."/>
            <person name="Priest M."/>
            <person name="Roberts A."/>
            <person name="Saif S."/>
            <person name="Shea T."/>
            <person name="Sykes S."/>
            <person name="Wortman J."/>
            <person name="Nusbaum C."/>
            <person name="Birren B."/>
        </authorList>
    </citation>
    <scope>NUCLEOTIDE SEQUENCE [LARGE SCALE GENOMIC DNA]</scope>
    <source>
        <strain evidence="2">CBS 10117</strain>
    </source>
</reference>
<feature type="compositionally biased region" description="Low complexity" evidence="1">
    <location>
        <begin position="34"/>
        <end position="49"/>
    </location>
</feature>
<dbReference type="KEGG" id="kdj:28971049"/>
<evidence type="ECO:0000256" key="1">
    <source>
        <dbReference type="SAM" id="MobiDB-lite"/>
    </source>
</evidence>
<reference evidence="3" key="3">
    <citation type="submission" date="2024-02" db="EMBL/GenBank/DDBJ databases">
        <title>Comparative genomics of Cryptococcus and Kwoniella reveals pathogenesis evolution and contrasting modes of karyotype evolution via chromosome fusion or intercentromeric recombination.</title>
        <authorList>
            <person name="Coelho M.A."/>
            <person name="David-Palma M."/>
            <person name="Shea T."/>
            <person name="Bowers K."/>
            <person name="McGinley-Smith S."/>
            <person name="Mohammad A.W."/>
            <person name="Gnirke A."/>
            <person name="Yurkov A.M."/>
            <person name="Nowrousian M."/>
            <person name="Sun S."/>
            <person name="Cuomo C.A."/>
            <person name="Heitman J."/>
        </authorList>
    </citation>
    <scope>NUCLEOTIDE SEQUENCE</scope>
    <source>
        <strain evidence="3">CBS 10117</strain>
    </source>
</reference>